<dbReference type="InterPro" id="IPR017146">
    <property type="entry name" value="Lanti_2_LanM"/>
</dbReference>
<dbReference type="PIRSF" id="PIRSF037228">
    <property type="entry name" value="Lant_mod_RumM"/>
    <property type="match status" value="1"/>
</dbReference>
<keyword evidence="3" id="KW-1185">Reference proteome</keyword>
<evidence type="ECO:0000313" key="3">
    <source>
        <dbReference type="Proteomes" id="UP001500340"/>
    </source>
</evidence>
<gene>
    <name evidence="2" type="ORF">GCM10008933_41650</name>
</gene>
<dbReference type="PANTHER" id="PTHR12736">
    <property type="entry name" value="LANC-LIKE PROTEIN"/>
    <property type="match status" value="1"/>
</dbReference>
<sequence length="1087" mass="121542">MPSLIDKTAKGELNERNAPSLFLKEREALLGLHFKPHDEAMEMKSNEIERWRKDALLLDDKQFRSRLAAELWTEERFGEVISAVMDSQQLPADLPENRYYNWVGLPELQEALRLNRAIPPQEPANLKLLSAFRPFLLWAAQRWDQAIAMNQKVEQFVDTEAVREKLLNELADCLLQCGARTLVLELHVAKKLEELEGDTPEERFQSFVKQKLCDIDGLEFIFSEYPMLARILMIRTRFIVEAVLEAVTRFSNDYDEIITTLALPQGIHRLQTFSAGMGDAHQQGRSVMRMHLDSGNVLMYKPKPLGASLHFSKLLSWLNNKGFSPAFKPLHVLDKGTYGWEEYVNPESCSTVSEVALFYQRLGGLLAILYSLRGTDFHMENVIAKGEHPVPIDLETLFHNAPALNFPDTADVEAKKKVVDSVIGTGLLPLLLYQNEEGFGIEMSGMGGASEQPLPFPVLQVENEDTDEMRFVRKTRCSSPSSNRPMLNGQDTNASNYVDDIVLGFRKVCSILRQNLAQLLDESKGPLVPFKNDPIRIILRPTQFYANFLMEANHPNYTKDAIEREKLLDRLWYTVLDERAITSEREDLLLGDIPYFITTPTSRDLFDSRGKIIPDFFPETSYDLAIQRLTALDEAEEERQTGWIISSILGSAEWNTPNSACCSSDNSTCFINEAETASSSTQAENSADEYIKQATEIGDYLLEQAIFSKSRSDATWIGVGMNYRGQWNVSAMKGGLYDGTAGPALFLAYLGKITGEQAYTETARLAMQTSLASLPYHANFSSAFYGQASVLYVLSQFIGIEAADPSWKDIQTHLVDHLGTIVENDHCYDLLGGAAGVILVLLQVYKKFKIEQALAVAIDYGKHLMSQSIQTKGGVAWPSLLQTRKPLGGFAHGTAGIALALQSLWEESGRVEFHEHAEKALAFERSLYSNKQGNWADLRKDGPEAYHAKYWCHGSAGIGLGRVLMYDMPDMDKPALLAEIEAATDTTLKGGIGASHCLCHGDMGNSELLLQFGRKLGRPEHIEKAYSLANQVISEKKKAGSFRTGIPRGLKTPGFFLGYSGIGYQLLRLFNPELVPSVLSLEIHPEI</sequence>
<evidence type="ECO:0000313" key="2">
    <source>
        <dbReference type="EMBL" id="GAA0407093.1"/>
    </source>
</evidence>
<dbReference type="NCBIfam" id="TIGR03897">
    <property type="entry name" value="lanti_2_LanM"/>
    <property type="match status" value="1"/>
</dbReference>
<dbReference type="SUPFAM" id="SSF158745">
    <property type="entry name" value="LanC-like"/>
    <property type="match status" value="1"/>
</dbReference>
<dbReference type="InterPro" id="IPR007822">
    <property type="entry name" value="LANC-like"/>
</dbReference>
<protein>
    <submittedName>
        <fullName evidence="2">Type 2 lanthipeptide synthetase LanM family protein</fullName>
    </submittedName>
</protein>
<dbReference type="CDD" id="cd04792">
    <property type="entry name" value="LanM-like"/>
    <property type="match status" value="1"/>
</dbReference>
<dbReference type="PRINTS" id="PR01950">
    <property type="entry name" value="LANCSUPER"/>
</dbReference>
<dbReference type="Gene3D" id="1.50.10.10">
    <property type="match status" value="1"/>
</dbReference>
<dbReference type="Proteomes" id="UP001500340">
    <property type="component" value="Unassembled WGS sequence"/>
</dbReference>
<comment type="caution">
    <text evidence="2">The sequence shown here is derived from an EMBL/GenBank/DDBJ whole genome shotgun (WGS) entry which is preliminary data.</text>
</comment>
<proteinExistence type="predicted"/>
<dbReference type="InterPro" id="IPR012341">
    <property type="entry name" value="6hp_glycosidase-like_sf"/>
</dbReference>
<evidence type="ECO:0000259" key="1">
    <source>
        <dbReference type="Pfam" id="PF13575"/>
    </source>
</evidence>
<dbReference type="EMBL" id="BAAACX010000018">
    <property type="protein sequence ID" value="GAA0407093.1"/>
    <property type="molecule type" value="Genomic_DNA"/>
</dbReference>
<dbReference type="PANTHER" id="PTHR12736:SF7">
    <property type="entry name" value="LANC-LIKE PROTEIN 3"/>
    <property type="match status" value="1"/>
</dbReference>
<name>A0ABP3IK49_9BACL</name>
<organism evidence="2 3">
    <name type="scientific">Paenibacillus motobuensis</name>
    <dbReference type="NCBI Taxonomy" id="295324"/>
    <lineage>
        <taxon>Bacteria</taxon>
        <taxon>Bacillati</taxon>
        <taxon>Bacillota</taxon>
        <taxon>Bacilli</taxon>
        <taxon>Bacillales</taxon>
        <taxon>Paenibacillaceae</taxon>
        <taxon>Paenibacillus</taxon>
    </lineage>
</organism>
<feature type="domain" description="Lantibiotic biosynthesis protein dehydration" evidence="1">
    <location>
        <begin position="225"/>
        <end position="598"/>
    </location>
</feature>
<dbReference type="SMART" id="SM01260">
    <property type="entry name" value="LANC_like"/>
    <property type="match status" value="1"/>
</dbReference>
<reference evidence="3" key="1">
    <citation type="journal article" date="2019" name="Int. J. Syst. Evol. Microbiol.">
        <title>The Global Catalogue of Microorganisms (GCM) 10K type strain sequencing project: providing services to taxonomists for standard genome sequencing and annotation.</title>
        <authorList>
            <consortium name="The Broad Institute Genomics Platform"/>
            <consortium name="The Broad Institute Genome Sequencing Center for Infectious Disease"/>
            <person name="Wu L."/>
            <person name="Ma J."/>
        </authorList>
    </citation>
    <scope>NUCLEOTIDE SEQUENCE [LARGE SCALE GENOMIC DNA]</scope>
    <source>
        <strain evidence="3">JCM 12774</strain>
    </source>
</reference>
<dbReference type="InterPro" id="IPR025410">
    <property type="entry name" value="Lant_dehyd"/>
</dbReference>
<dbReference type="Pfam" id="PF13575">
    <property type="entry name" value="DUF4135"/>
    <property type="match status" value="1"/>
</dbReference>
<dbReference type="Pfam" id="PF05147">
    <property type="entry name" value="LANC_like"/>
    <property type="match status" value="1"/>
</dbReference>
<accession>A0ABP3IK49</accession>